<protein>
    <submittedName>
        <fullName evidence="1">Uncharacterized protein</fullName>
    </submittedName>
</protein>
<organism evidence="1 2">
    <name type="scientific">Ciceribacter ferrooxidans</name>
    <dbReference type="NCBI Taxonomy" id="2509717"/>
    <lineage>
        <taxon>Bacteria</taxon>
        <taxon>Pseudomonadati</taxon>
        <taxon>Pseudomonadota</taxon>
        <taxon>Alphaproteobacteria</taxon>
        <taxon>Hyphomicrobiales</taxon>
        <taxon>Rhizobiaceae</taxon>
        <taxon>Ciceribacter</taxon>
    </lineage>
</organism>
<dbReference type="Pfam" id="PF20132">
    <property type="entry name" value="DUF6522"/>
    <property type="match status" value="1"/>
</dbReference>
<proteinExistence type="predicted"/>
<accession>A0A4Q2T8I1</accession>
<name>A0A4Q2T8I1_9HYPH</name>
<dbReference type="RefSeq" id="WP_129331845.1">
    <property type="nucleotide sequence ID" value="NZ_SDVB01000196.1"/>
</dbReference>
<dbReference type="Proteomes" id="UP000291088">
    <property type="component" value="Unassembled WGS sequence"/>
</dbReference>
<comment type="caution">
    <text evidence="1">The sequence shown here is derived from an EMBL/GenBank/DDBJ whole genome shotgun (WGS) entry which is preliminary data.</text>
</comment>
<dbReference type="AlphaFoldDB" id="A0A4Q2T8I1"/>
<dbReference type="EMBL" id="SDVB01000196">
    <property type="protein sequence ID" value="RYC15316.1"/>
    <property type="molecule type" value="Genomic_DNA"/>
</dbReference>
<dbReference type="OrthoDB" id="8238457at2"/>
<gene>
    <name evidence="1" type="ORF">EUU22_09790</name>
</gene>
<dbReference type="InterPro" id="IPR045389">
    <property type="entry name" value="DUF6522"/>
</dbReference>
<sequence>MKIERDAKGDFLVDSAEIAGRFGLAEEDFRKRMHHGLVKSTVEIGEGEDAGTRRLSLRLGNRVWRAILDGEDRVIREGVSFVRGELLRRPEAGEQA</sequence>
<keyword evidence="2" id="KW-1185">Reference proteome</keyword>
<evidence type="ECO:0000313" key="2">
    <source>
        <dbReference type="Proteomes" id="UP000291088"/>
    </source>
</evidence>
<evidence type="ECO:0000313" key="1">
    <source>
        <dbReference type="EMBL" id="RYC15316.1"/>
    </source>
</evidence>
<reference evidence="1 2" key="1">
    <citation type="submission" date="2019-01" db="EMBL/GenBank/DDBJ databases">
        <authorList>
            <person name="Deng T."/>
        </authorList>
    </citation>
    <scope>NUCLEOTIDE SEQUENCE [LARGE SCALE GENOMIC DNA]</scope>
    <source>
        <strain evidence="1 2">F8825</strain>
    </source>
</reference>